<gene>
    <name evidence="2" type="ORF">Slin15195_G049350</name>
</gene>
<feature type="compositionally biased region" description="Polar residues" evidence="1">
    <location>
        <begin position="83"/>
        <end position="108"/>
    </location>
</feature>
<dbReference type="AlphaFoldDB" id="A0A9Q9EHA3"/>
<feature type="compositionally biased region" description="Acidic residues" evidence="1">
    <location>
        <begin position="312"/>
        <end position="328"/>
    </location>
</feature>
<evidence type="ECO:0000313" key="3">
    <source>
        <dbReference type="Proteomes" id="UP001056384"/>
    </source>
</evidence>
<reference evidence="2" key="1">
    <citation type="submission" date="2022-06" db="EMBL/GenBank/DDBJ databases">
        <title>Complete genome sequences of two strains of the flax pathogen Septoria linicola.</title>
        <authorList>
            <person name="Lapalu N."/>
            <person name="Simon A."/>
            <person name="Demenou B."/>
            <person name="Paumier D."/>
            <person name="Guillot M.-P."/>
            <person name="Gout L."/>
            <person name="Valade R."/>
        </authorList>
    </citation>
    <scope>NUCLEOTIDE SEQUENCE</scope>
    <source>
        <strain evidence="2">SE15195</strain>
    </source>
</reference>
<feature type="compositionally biased region" description="Polar residues" evidence="1">
    <location>
        <begin position="48"/>
        <end position="58"/>
    </location>
</feature>
<sequence length="392" mass="44167">MYSRRLRDEHAAHKHEYEVPHQSQVSLVGYSAAILDEVICDSADDSQLENSKSYNSMELSGPVQHDVEEENWPFPQSCRPQEDSQTSCTDQRSCTSRPTSSIFSQPSRLESAKESRETATTPRRKLKEKPASVSRSPLTIDQQDPPRSPAEETASRECSVIDRRELRCLLSSPDYDYDSLAPINFSWRPIPYKRPGRQQETQTNTSTFNDDQDLGLDHDWVNNCDTSEDDSKTTFEFRPFWDINDNLTGRPEHATNTTSPADNNDTSTCDEPNESCKNSPRTPRAKNPCYAKKTRKALRSSSRARPLSPVDELSEPESDTSSSSEDEIDIEIGVAKRISVTSIELSPQKAWELRRMRSEAKTGGPRGLEADEKGFERVDSVVEREGALARGV</sequence>
<dbReference type="EMBL" id="CP099420">
    <property type="protein sequence ID" value="USW51616.1"/>
    <property type="molecule type" value="Genomic_DNA"/>
</dbReference>
<feature type="region of interest" description="Disordered" evidence="1">
    <location>
        <begin position="191"/>
        <end position="212"/>
    </location>
</feature>
<name>A0A9Q9EHA3_9PEZI</name>
<dbReference type="Proteomes" id="UP001056384">
    <property type="component" value="Chromosome 3"/>
</dbReference>
<feature type="region of interest" description="Disordered" evidence="1">
    <location>
        <begin position="47"/>
        <end position="157"/>
    </location>
</feature>
<evidence type="ECO:0000313" key="2">
    <source>
        <dbReference type="EMBL" id="USW51616.1"/>
    </source>
</evidence>
<protein>
    <submittedName>
        <fullName evidence="2">Uncharacterized protein</fullName>
    </submittedName>
</protein>
<proteinExistence type="predicted"/>
<keyword evidence="3" id="KW-1185">Reference proteome</keyword>
<organism evidence="2 3">
    <name type="scientific">Septoria linicola</name>
    <dbReference type="NCBI Taxonomy" id="215465"/>
    <lineage>
        <taxon>Eukaryota</taxon>
        <taxon>Fungi</taxon>
        <taxon>Dikarya</taxon>
        <taxon>Ascomycota</taxon>
        <taxon>Pezizomycotina</taxon>
        <taxon>Dothideomycetes</taxon>
        <taxon>Dothideomycetidae</taxon>
        <taxon>Mycosphaerellales</taxon>
        <taxon>Mycosphaerellaceae</taxon>
        <taxon>Septoria</taxon>
    </lineage>
</organism>
<evidence type="ECO:0000256" key="1">
    <source>
        <dbReference type="SAM" id="MobiDB-lite"/>
    </source>
</evidence>
<feature type="compositionally biased region" description="Polar residues" evidence="1">
    <location>
        <begin position="198"/>
        <end position="209"/>
    </location>
</feature>
<feature type="compositionally biased region" description="Polar residues" evidence="1">
    <location>
        <begin position="254"/>
        <end position="281"/>
    </location>
</feature>
<feature type="region of interest" description="Disordered" evidence="1">
    <location>
        <begin position="242"/>
        <end position="328"/>
    </location>
</feature>
<feature type="compositionally biased region" description="Low complexity" evidence="1">
    <location>
        <begin position="299"/>
        <end position="311"/>
    </location>
</feature>
<accession>A0A9Q9EHA3</accession>
<feature type="compositionally biased region" description="Polar residues" evidence="1">
    <location>
        <begin position="133"/>
        <end position="142"/>
    </location>
</feature>